<protein>
    <submittedName>
        <fullName evidence="6">ZIP family metal transporter</fullName>
    </submittedName>
</protein>
<comment type="subcellular location">
    <subcellularLocation>
        <location evidence="1">Membrane</location>
        <topology evidence="1">Multi-pass membrane protein</topology>
    </subcellularLocation>
</comment>
<dbReference type="GO" id="GO:0016020">
    <property type="term" value="C:membrane"/>
    <property type="evidence" value="ECO:0007669"/>
    <property type="project" value="UniProtKB-SubCell"/>
</dbReference>
<keyword evidence="4 5" id="KW-0472">Membrane</keyword>
<gene>
    <name evidence="6" type="ORF">ENT99_00545</name>
</gene>
<dbReference type="PANTHER" id="PTHR11040">
    <property type="entry name" value="ZINC/IRON TRANSPORTER"/>
    <property type="match status" value="1"/>
</dbReference>
<organism evidence="6">
    <name type="scientific">Ignisphaera aggregans</name>
    <dbReference type="NCBI Taxonomy" id="334771"/>
    <lineage>
        <taxon>Archaea</taxon>
        <taxon>Thermoproteota</taxon>
        <taxon>Thermoprotei</taxon>
        <taxon>Desulfurococcales</taxon>
        <taxon>Desulfurococcaceae</taxon>
        <taxon>Ignisphaera</taxon>
    </lineage>
</organism>
<dbReference type="Pfam" id="PF02535">
    <property type="entry name" value="Zip"/>
    <property type="match status" value="1"/>
</dbReference>
<dbReference type="EMBL" id="DTAU01000015">
    <property type="protein sequence ID" value="HFQ78178.1"/>
    <property type="molecule type" value="Genomic_DNA"/>
</dbReference>
<evidence type="ECO:0000313" key="6">
    <source>
        <dbReference type="EMBL" id="HFQ78178.1"/>
    </source>
</evidence>
<proteinExistence type="predicted"/>
<keyword evidence="3 5" id="KW-1133">Transmembrane helix</keyword>
<evidence type="ECO:0000256" key="2">
    <source>
        <dbReference type="ARBA" id="ARBA00022692"/>
    </source>
</evidence>
<dbReference type="InterPro" id="IPR003689">
    <property type="entry name" value="ZIP"/>
</dbReference>
<evidence type="ECO:0000256" key="3">
    <source>
        <dbReference type="ARBA" id="ARBA00022989"/>
    </source>
</evidence>
<evidence type="ECO:0000256" key="1">
    <source>
        <dbReference type="ARBA" id="ARBA00004141"/>
    </source>
</evidence>
<evidence type="ECO:0000256" key="5">
    <source>
        <dbReference type="SAM" id="Phobius"/>
    </source>
</evidence>
<feature type="transmembrane region" description="Helical" evidence="5">
    <location>
        <begin position="49"/>
        <end position="68"/>
    </location>
</feature>
<dbReference type="GO" id="GO:0005385">
    <property type="term" value="F:zinc ion transmembrane transporter activity"/>
    <property type="evidence" value="ECO:0007669"/>
    <property type="project" value="TreeGrafter"/>
</dbReference>
<reference evidence="6" key="1">
    <citation type="journal article" date="2020" name="mSystems">
        <title>Genome- and Community-Level Interaction Insights into Carbon Utilization and Element Cycling Functions of Hydrothermarchaeota in Hydrothermal Sediment.</title>
        <authorList>
            <person name="Zhou Z."/>
            <person name="Liu Y."/>
            <person name="Xu W."/>
            <person name="Pan J."/>
            <person name="Luo Z.H."/>
            <person name="Li M."/>
        </authorList>
    </citation>
    <scope>NUCLEOTIDE SEQUENCE</scope>
    <source>
        <strain evidence="6">SpSt-629</strain>
    </source>
</reference>
<dbReference type="AlphaFoldDB" id="A0A832EUV9"/>
<keyword evidence="2 5" id="KW-0812">Transmembrane</keyword>
<feature type="transmembrane region" description="Helical" evidence="5">
    <location>
        <begin position="182"/>
        <end position="204"/>
    </location>
</feature>
<feature type="transmembrane region" description="Helical" evidence="5">
    <location>
        <begin position="155"/>
        <end position="176"/>
    </location>
</feature>
<accession>A0A832EUV9</accession>
<feature type="transmembrane region" description="Helical" evidence="5">
    <location>
        <begin position="216"/>
        <end position="236"/>
    </location>
</feature>
<sequence>MGATSLGSLTAFFGYRLSDRYLDLSLGFAAGIMIVASFSSLIMPAIDEGLYIDVGLGIALGTLLILLLDRVLPHEHESVGYEGLERFREKIRKAWLVALAMIIHNIPEGLAVGVATIYSPYLGLATAIAIGLQDVVEGMATSLPLASAEGKRLKAVAIGIISGVIELLATFSGAALATLSRIFLGIGMGLAAGAMIYVVVEEILPEIFHRQARNRRIATLGFIIGFYAMLYLDILIH</sequence>
<name>A0A832EUV9_9CREN</name>
<comment type="caution">
    <text evidence="6">The sequence shown here is derived from an EMBL/GenBank/DDBJ whole genome shotgun (WGS) entry which is preliminary data.</text>
</comment>
<feature type="transmembrane region" description="Helical" evidence="5">
    <location>
        <begin position="21"/>
        <end position="43"/>
    </location>
</feature>
<evidence type="ECO:0000256" key="4">
    <source>
        <dbReference type="ARBA" id="ARBA00023136"/>
    </source>
</evidence>
<dbReference type="PANTHER" id="PTHR11040:SF70">
    <property type="entry name" value="OS05G0316100 PROTEIN"/>
    <property type="match status" value="1"/>
</dbReference>